<organism evidence="1 2">
    <name type="scientific">Mycobacterium kansasii</name>
    <dbReference type="NCBI Taxonomy" id="1768"/>
    <lineage>
        <taxon>Bacteria</taxon>
        <taxon>Bacillati</taxon>
        <taxon>Actinomycetota</taxon>
        <taxon>Actinomycetes</taxon>
        <taxon>Mycobacteriales</taxon>
        <taxon>Mycobacteriaceae</taxon>
        <taxon>Mycobacterium</taxon>
    </lineage>
</organism>
<proteinExistence type="predicted"/>
<comment type="caution">
    <text evidence="1">The sequence shown here is derived from an EMBL/GenBank/DDBJ whole genome shotgun (WGS) entry which is preliminary data.</text>
</comment>
<evidence type="ECO:0000313" key="2">
    <source>
        <dbReference type="Proteomes" id="UP000188532"/>
    </source>
</evidence>
<dbReference type="EMBL" id="MVBN01000011">
    <property type="protein sequence ID" value="OOK65387.1"/>
    <property type="molecule type" value="Genomic_DNA"/>
</dbReference>
<accession>A0A1V3WEG6</accession>
<sequence>MGVTSGHALGLFNANGDGTVLEGEPGEILNYVDLLHAYVHRELGGLVG</sequence>
<dbReference type="Proteomes" id="UP000188532">
    <property type="component" value="Unassembled WGS sequence"/>
</dbReference>
<name>A0A1V3WEG6_MYCKA</name>
<protein>
    <submittedName>
        <fullName evidence="1">Uncharacterized protein</fullName>
    </submittedName>
</protein>
<gene>
    <name evidence="1" type="ORF">BZL29_7688</name>
</gene>
<reference evidence="1 2" key="1">
    <citation type="submission" date="2017-02" db="EMBL/GenBank/DDBJ databases">
        <title>Complete genome sequences of Mycobacterium kansasii strains isolated from rhesus macaques.</title>
        <authorList>
            <person name="Panda A."/>
            <person name="Nagaraj S."/>
            <person name="Zhao X."/>
            <person name="Tettelin H."/>
            <person name="Detolla L.J."/>
        </authorList>
    </citation>
    <scope>NUCLEOTIDE SEQUENCE [LARGE SCALE GENOMIC DNA]</scope>
    <source>
        <strain evidence="1 2">11-3469</strain>
    </source>
</reference>
<dbReference type="AlphaFoldDB" id="A0A1V3WEG6"/>
<evidence type="ECO:0000313" key="1">
    <source>
        <dbReference type="EMBL" id="OOK65387.1"/>
    </source>
</evidence>